<dbReference type="EMBL" id="GU474881">
    <property type="protein sequence ID" value="ADI18103.1"/>
    <property type="molecule type" value="Genomic_DNA"/>
</dbReference>
<reference evidence="2" key="1">
    <citation type="journal article" date="2011" name="Environ. Microbiol.">
        <title>Time-series analyses of Monterey Bay coastal microbial picoplankton using a 'genome proxy' microarray.</title>
        <authorList>
            <person name="Rich V.I."/>
            <person name="Pham V.D."/>
            <person name="Eppley J."/>
            <person name="Shi Y."/>
            <person name="DeLong E.F."/>
        </authorList>
    </citation>
    <scope>NUCLEOTIDE SEQUENCE</scope>
</reference>
<dbReference type="AlphaFoldDB" id="E0XUL2"/>
<proteinExistence type="predicted"/>
<evidence type="ECO:0000313" key="2">
    <source>
        <dbReference type="EMBL" id="ADI18103.1"/>
    </source>
</evidence>
<organism evidence="2">
    <name type="scientific">uncultured Acidobacteriales bacterium HF0200_23L05</name>
    <dbReference type="NCBI Taxonomy" id="710732"/>
    <lineage>
        <taxon>Bacteria</taxon>
        <taxon>Pseudomonadati</taxon>
        <taxon>Acidobacteriota</taxon>
        <taxon>Terriglobia</taxon>
        <taxon>Terriglobales</taxon>
        <taxon>environmental samples</taxon>
    </lineage>
</organism>
<name>E0XUL2_9BACT</name>
<feature type="compositionally biased region" description="Polar residues" evidence="1">
    <location>
        <begin position="11"/>
        <end position="22"/>
    </location>
</feature>
<feature type="region of interest" description="Disordered" evidence="1">
    <location>
        <begin position="1"/>
        <end position="22"/>
    </location>
</feature>
<accession>E0XUL2</accession>
<sequence length="72" mass="8168">MQLRPAHRASRITSRSTPSSEVTGRVCRVPKRGFSLTPWDILPAYLCRFAVRVPKQLLRGFSWQRGGTHFAA</sequence>
<protein>
    <submittedName>
        <fullName evidence="2">Uncharacterized protein</fullName>
    </submittedName>
</protein>
<evidence type="ECO:0000256" key="1">
    <source>
        <dbReference type="SAM" id="MobiDB-lite"/>
    </source>
</evidence>
<feature type="compositionally biased region" description="Basic residues" evidence="1">
    <location>
        <begin position="1"/>
        <end position="10"/>
    </location>
</feature>